<comment type="caution">
    <text evidence="8">The sequence shown here is derived from an EMBL/GenBank/DDBJ whole genome shotgun (WGS) entry which is preliminary data.</text>
</comment>
<dbReference type="NCBIfam" id="TIGR04085">
    <property type="entry name" value="rSAM_more_4Fe4S"/>
    <property type="match status" value="1"/>
</dbReference>
<dbReference type="InterPro" id="IPR013785">
    <property type="entry name" value="Aldolase_TIM"/>
</dbReference>
<dbReference type="InterPro" id="IPR058240">
    <property type="entry name" value="rSAM_sf"/>
</dbReference>
<dbReference type="KEGG" id="pcx:LPB68_06590"/>
<dbReference type="InterPro" id="IPR023885">
    <property type="entry name" value="4Fe4S-binding_SPASM_dom"/>
</dbReference>
<evidence type="ECO:0000313" key="9">
    <source>
        <dbReference type="Proteomes" id="UP000077134"/>
    </source>
</evidence>
<dbReference type="CDD" id="cd01335">
    <property type="entry name" value="Radical_SAM"/>
    <property type="match status" value="1"/>
</dbReference>
<evidence type="ECO:0000256" key="2">
    <source>
        <dbReference type="ARBA" id="ARBA00022485"/>
    </source>
</evidence>
<evidence type="ECO:0000313" key="8">
    <source>
        <dbReference type="EMBL" id="OAB75450.1"/>
    </source>
</evidence>
<keyword evidence="9" id="KW-1185">Reference proteome</keyword>
<comment type="cofactor">
    <cofactor evidence="1">
        <name>[4Fe-4S] cluster</name>
        <dbReference type="ChEBI" id="CHEBI:49883"/>
    </cofactor>
</comment>
<evidence type="ECO:0000256" key="4">
    <source>
        <dbReference type="ARBA" id="ARBA00022723"/>
    </source>
</evidence>
<dbReference type="GO" id="GO:0051539">
    <property type="term" value="F:4 iron, 4 sulfur cluster binding"/>
    <property type="evidence" value="ECO:0007669"/>
    <property type="project" value="UniProtKB-KW"/>
</dbReference>
<dbReference type="SFLD" id="SFLDG01067">
    <property type="entry name" value="SPASM/twitch_domain_containing"/>
    <property type="match status" value="1"/>
</dbReference>
<dbReference type="GO" id="GO:0003824">
    <property type="term" value="F:catalytic activity"/>
    <property type="evidence" value="ECO:0007669"/>
    <property type="project" value="InterPro"/>
</dbReference>
<keyword evidence="4" id="KW-0479">Metal-binding</keyword>
<gene>
    <name evidence="8" type="ORF">PNBC_08805</name>
</gene>
<dbReference type="PROSITE" id="PS51918">
    <property type="entry name" value="RADICAL_SAM"/>
    <property type="match status" value="1"/>
</dbReference>
<evidence type="ECO:0000259" key="7">
    <source>
        <dbReference type="PROSITE" id="PS51918"/>
    </source>
</evidence>
<dbReference type="SMART" id="SM00729">
    <property type="entry name" value="Elp3"/>
    <property type="match status" value="1"/>
</dbReference>
<dbReference type="InterPro" id="IPR007197">
    <property type="entry name" value="rSAM"/>
</dbReference>
<dbReference type="STRING" id="1763538.LPB68_06590"/>
<dbReference type="SFLD" id="SFLDS00029">
    <property type="entry name" value="Radical_SAM"/>
    <property type="match status" value="1"/>
</dbReference>
<protein>
    <submittedName>
        <fullName evidence="8">Radical SAM protein</fullName>
    </submittedName>
</protein>
<feature type="domain" description="Radical SAM core" evidence="7">
    <location>
        <begin position="90"/>
        <end position="320"/>
    </location>
</feature>
<evidence type="ECO:0000256" key="3">
    <source>
        <dbReference type="ARBA" id="ARBA00022691"/>
    </source>
</evidence>
<dbReference type="InterPro" id="IPR006638">
    <property type="entry name" value="Elp3/MiaA/NifB-like_rSAM"/>
</dbReference>
<keyword evidence="6" id="KW-0411">Iron-sulfur</keyword>
<dbReference type="PANTHER" id="PTHR43787:SF3">
    <property type="entry name" value="ARYLSULFATASE REGULATORY PROTEIN"/>
    <property type="match status" value="1"/>
</dbReference>
<name>A0A167EEB3_9BACL</name>
<dbReference type="PANTHER" id="PTHR43787">
    <property type="entry name" value="FEMO COFACTOR BIOSYNTHESIS PROTEIN NIFB-RELATED"/>
    <property type="match status" value="1"/>
</dbReference>
<keyword evidence="3" id="KW-0949">S-adenosyl-L-methionine</keyword>
<dbReference type="GO" id="GO:0046872">
    <property type="term" value="F:metal ion binding"/>
    <property type="evidence" value="ECO:0007669"/>
    <property type="project" value="UniProtKB-KW"/>
</dbReference>
<reference evidence="8 9" key="1">
    <citation type="submission" date="2016-02" db="EMBL/GenBank/DDBJ databases">
        <title>Paenibacillus sp. LPB0068, isolated from Crassostrea gigas.</title>
        <authorList>
            <person name="Shin S.-K."/>
            <person name="Yi H."/>
        </authorList>
    </citation>
    <scope>NUCLEOTIDE SEQUENCE [LARGE SCALE GENOMIC DNA]</scope>
    <source>
        <strain evidence="8 9">LPB0068</strain>
    </source>
</reference>
<sequence length="446" mass="50421">MLNNNWVPSRYTRSVRLKGKGSLLYNSYSGAIVVIEPNEEEEVRNLLAKGMHLPEISSPLKNGMKEAGFLVKAGTDELGNARQLHDTLKETKSMHLVIMPTEACNFRCTYCYQTFPRGAMTREIINGLKAYVHQVTERIEHLSISWFGGEPMLAFDAIIELSDSFMKSCASMGIDYSADMSTNGYFLTKERFKELLYRNVRRFMVTLDGKSSVHDQRRKLAGGGGTFEKIMDNLKTLREIDESYTIDVRVNFDEDNVEDVPELLQQLCESFAGDKRFQLLVRPVGRWGGPQDNLIPVCDRTAADTHLWEMTDKGMKQGLELSETIADILMPSGAVCYAAKPNSLVVGANGSLYKCSIALEDEANQIGRLHADGSMELDTDKVARWTDSGEEQDAVCQACFFRPACQGNHCPLYRIRTGKRPCPHEKRQIKQVLHLLWKNAEPDRWR</sequence>
<evidence type="ECO:0000256" key="6">
    <source>
        <dbReference type="ARBA" id="ARBA00023014"/>
    </source>
</evidence>
<dbReference type="SUPFAM" id="SSF102114">
    <property type="entry name" value="Radical SAM enzymes"/>
    <property type="match status" value="1"/>
</dbReference>
<evidence type="ECO:0000256" key="1">
    <source>
        <dbReference type="ARBA" id="ARBA00001966"/>
    </source>
</evidence>
<dbReference type="AlphaFoldDB" id="A0A167EEB3"/>
<dbReference type="Proteomes" id="UP000077134">
    <property type="component" value="Unassembled WGS sequence"/>
</dbReference>
<organism evidence="8 9">
    <name type="scientific">Paenibacillus crassostreae</name>
    <dbReference type="NCBI Taxonomy" id="1763538"/>
    <lineage>
        <taxon>Bacteria</taxon>
        <taxon>Bacillati</taxon>
        <taxon>Bacillota</taxon>
        <taxon>Bacilli</taxon>
        <taxon>Bacillales</taxon>
        <taxon>Paenibacillaceae</taxon>
        <taxon>Paenibacillus</taxon>
    </lineage>
</organism>
<dbReference type="UniPathway" id="UPA00782"/>
<proteinExistence type="predicted"/>
<dbReference type="EMBL" id="LSFN01000010">
    <property type="protein sequence ID" value="OAB75450.1"/>
    <property type="molecule type" value="Genomic_DNA"/>
</dbReference>
<keyword evidence="2" id="KW-0004">4Fe-4S</keyword>
<dbReference type="Pfam" id="PF04055">
    <property type="entry name" value="Radical_SAM"/>
    <property type="match status" value="1"/>
</dbReference>
<dbReference type="Gene3D" id="3.20.20.70">
    <property type="entry name" value="Aldolase class I"/>
    <property type="match status" value="1"/>
</dbReference>
<keyword evidence="5" id="KW-0408">Iron</keyword>
<accession>A0A167EEB3</accession>
<evidence type="ECO:0000256" key="5">
    <source>
        <dbReference type="ARBA" id="ARBA00023004"/>
    </source>
</evidence>